<sequence length="138" mass="15273">MFPPGKFRRSGAWVGEAGGAYNSGGKDVSHTFVNGFWYLDQLGMTSTFNHKVFCRQALIGGNYALLNTTSFVPNPDYYGALLWHRLMGKQVLSTSHDGSPYLRAYSHCSKNSGISVLLINMSNSTTFEVSVMDDLNLY</sequence>
<dbReference type="Pfam" id="PF03662">
    <property type="entry name" value="Glyco_hydro_79n"/>
    <property type="match status" value="1"/>
</dbReference>
<dbReference type="AlphaFoldDB" id="A0AAW2S2J7"/>
<dbReference type="EMBL" id="JACGWJ010000012">
    <property type="protein sequence ID" value="KAL0385961.1"/>
    <property type="molecule type" value="Genomic_DNA"/>
</dbReference>
<comment type="similarity">
    <text evidence="1">Belongs to the glycosyl hydrolase 79 family.</text>
</comment>
<comment type="caution">
    <text evidence="2">The sequence shown here is derived from an EMBL/GenBank/DDBJ whole genome shotgun (WGS) entry which is preliminary data.</text>
</comment>
<reference evidence="2" key="2">
    <citation type="journal article" date="2024" name="Plant">
        <title>Genomic evolution and insights into agronomic trait innovations of Sesamum species.</title>
        <authorList>
            <person name="Miao H."/>
            <person name="Wang L."/>
            <person name="Qu L."/>
            <person name="Liu H."/>
            <person name="Sun Y."/>
            <person name="Le M."/>
            <person name="Wang Q."/>
            <person name="Wei S."/>
            <person name="Zheng Y."/>
            <person name="Lin W."/>
            <person name="Duan Y."/>
            <person name="Cao H."/>
            <person name="Xiong S."/>
            <person name="Wang X."/>
            <person name="Wei L."/>
            <person name="Li C."/>
            <person name="Ma Q."/>
            <person name="Ju M."/>
            <person name="Zhao R."/>
            <person name="Li G."/>
            <person name="Mu C."/>
            <person name="Tian Q."/>
            <person name="Mei H."/>
            <person name="Zhang T."/>
            <person name="Gao T."/>
            <person name="Zhang H."/>
        </authorList>
    </citation>
    <scope>NUCLEOTIDE SEQUENCE</scope>
    <source>
        <strain evidence="2">G02</strain>
    </source>
</reference>
<organism evidence="2">
    <name type="scientific">Sesamum radiatum</name>
    <name type="common">Black benniseed</name>
    <dbReference type="NCBI Taxonomy" id="300843"/>
    <lineage>
        <taxon>Eukaryota</taxon>
        <taxon>Viridiplantae</taxon>
        <taxon>Streptophyta</taxon>
        <taxon>Embryophyta</taxon>
        <taxon>Tracheophyta</taxon>
        <taxon>Spermatophyta</taxon>
        <taxon>Magnoliopsida</taxon>
        <taxon>eudicotyledons</taxon>
        <taxon>Gunneridae</taxon>
        <taxon>Pentapetalae</taxon>
        <taxon>asterids</taxon>
        <taxon>lamiids</taxon>
        <taxon>Lamiales</taxon>
        <taxon>Pedaliaceae</taxon>
        <taxon>Sesamum</taxon>
    </lineage>
</organism>
<dbReference type="InterPro" id="IPR017853">
    <property type="entry name" value="GH"/>
</dbReference>
<dbReference type="PANTHER" id="PTHR14363:SF13">
    <property type="entry name" value="OS07G0598400 PROTEIN"/>
    <property type="match status" value="1"/>
</dbReference>
<dbReference type="PANTHER" id="PTHR14363">
    <property type="entry name" value="HEPARANASE-RELATED"/>
    <property type="match status" value="1"/>
</dbReference>
<dbReference type="SUPFAM" id="SSF51445">
    <property type="entry name" value="(Trans)glycosidases"/>
    <property type="match status" value="1"/>
</dbReference>
<proteinExistence type="inferred from homology"/>
<accession>A0AAW2S2J7</accession>
<dbReference type="InterPro" id="IPR005199">
    <property type="entry name" value="Glyco_hydro_79"/>
</dbReference>
<evidence type="ECO:0000313" key="2">
    <source>
        <dbReference type="EMBL" id="KAL0385961.1"/>
    </source>
</evidence>
<gene>
    <name evidence="2" type="ORF">Sradi_2990400</name>
</gene>
<evidence type="ECO:0000256" key="1">
    <source>
        <dbReference type="ARBA" id="ARBA00009800"/>
    </source>
</evidence>
<protein>
    <submittedName>
        <fullName evidence="2">Heparanase-like protein 2</fullName>
    </submittedName>
</protein>
<dbReference type="GO" id="GO:0016020">
    <property type="term" value="C:membrane"/>
    <property type="evidence" value="ECO:0007669"/>
    <property type="project" value="InterPro"/>
</dbReference>
<reference evidence="2" key="1">
    <citation type="submission" date="2020-06" db="EMBL/GenBank/DDBJ databases">
        <authorList>
            <person name="Li T."/>
            <person name="Hu X."/>
            <person name="Zhang T."/>
            <person name="Song X."/>
            <person name="Zhang H."/>
            <person name="Dai N."/>
            <person name="Sheng W."/>
            <person name="Hou X."/>
            <person name="Wei L."/>
        </authorList>
    </citation>
    <scope>NUCLEOTIDE SEQUENCE</scope>
    <source>
        <strain evidence="2">G02</strain>
        <tissue evidence="2">Leaf</tissue>
    </source>
</reference>
<dbReference type="Gene3D" id="3.20.20.80">
    <property type="entry name" value="Glycosidases"/>
    <property type="match status" value="1"/>
</dbReference>
<name>A0AAW2S2J7_SESRA</name>
<dbReference type="GO" id="GO:0004566">
    <property type="term" value="F:beta-glucuronidase activity"/>
    <property type="evidence" value="ECO:0007669"/>
    <property type="project" value="TreeGrafter"/>
</dbReference>
<dbReference type="GO" id="GO:0009505">
    <property type="term" value="C:plant-type cell wall"/>
    <property type="evidence" value="ECO:0007669"/>
    <property type="project" value="TreeGrafter"/>
</dbReference>